<evidence type="ECO:0000313" key="2">
    <source>
        <dbReference type="EMBL" id="MBB6513181.1"/>
    </source>
</evidence>
<organism evidence="2 3">
    <name type="scientific">Gracilibacillus halotolerans</name>
    <dbReference type="NCBI Taxonomy" id="74386"/>
    <lineage>
        <taxon>Bacteria</taxon>
        <taxon>Bacillati</taxon>
        <taxon>Bacillota</taxon>
        <taxon>Bacilli</taxon>
        <taxon>Bacillales</taxon>
        <taxon>Bacillaceae</taxon>
        <taxon>Gracilibacillus</taxon>
    </lineage>
</organism>
<keyword evidence="1" id="KW-0812">Transmembrane</keyword>
<comment type="caution">
    <text evidence="2">The sequence shown here is derived from an EMBL/GenBank/DDBJ whole genome shotgun (WGS) entry which is preliminary data.</text>
</comment>
<protein>
    <submittedName>
        <fullName evidence="2">Uncharacterized protein</fullName>
    </submittedName>
</protein>
<keyword evidence="1" id="KW-1133">Transmembrane helix</keyword>
<name>A0A841RKE9_9BACI</name>
<evidence type="ECO:0000313" key="3">
    <source>
        <dbReference type="Proteomes" id="UP000572212"/>
    </source>
</evidence>
<feature type="transmembrane region" description="Helical" evidence="1">
    <location>
        <begin position="6"/>
        <end position="26"/>
    </location>
</feature>
<accession>A0A841RKE9</accession>
<dbReference type="RefSeq" id="WP_184247884.1">
    <property type="nucleotide sequence ID" value="NZ_BAAACU010000064.1"/>
</dbReference>
<proteinExistence type="predicted"/>
<dbReference type="AlphaFoldDB" id="A0A841RKE9"/>
<reference evidence="2 3" key="1">
    <citation type="submission" date="2020-08" db="EMBL/GenBank/DDBJ databases">
        <title>Genomic Encyclopedia of Type Strains, Phase IV (KMG-IV): sequencing the most valuable type-strain genomes for metagenomic binning, comparative biology and taxonomic classification.</title>
        <authorList>
            <person name="Goeker M."/>
        </authorList>
    </citation>
    <scope>NUCLEOTIDE SEQUENCE [LARGE SCALE GENOMIC DNA]</scope>
    <source>
        <strain evidence="2 3">DSM 11805</strain>
    </source>
</reference>
<evidence type="ECO:0000256" key="1">
    <source>
        <dbReference type="SAM" id="Phobius"/>
    </source>
</evidence>
<gene>
    <name evidence="2" type="ORF">GGQ92_001971</name>
</gene>
<dbReference type="Proteomes" id="UP000572212">
    <property type="component" value="Unassembled WGS sequence"/>
</dbReference>
<dbReference type="EMBL" id="JACHON010000008">
    <property type="protein sequence ID" value="MBB6513181.1"/>
    <property type="molecule type" value="Genomic_DNA"/>
</dbReference>
<keyword evidence="1" id="KW-0472">Membrane</keyword>
<sequence>MTLSLYLVSLTVLLTFLVLSALQHLATRRKKLKEKLNAENMHHSPVIAGKQMR</sequence>
<keyword evidence="3" id="KW-1185">Reference proteome</keyword>